<keyword evidence="11" id="KW-0966">Cell projection</keyword>
<dbReference type="InterPro" id="IPR002010">
    <property type="entry name" value="T3SS_IM_R"/>
</dbReference>
<gene>
    <name evidence="11" type="primary">fliR</name>
    <name evidence="11" type="ORF">A6A40_06305</name>
</gene>
<dbReference type="NCBIfam" id="TIGR01400">
    <property type="entry name" value="fliR"/>
    <property type="match status" value="1"/>
</dbReference>
<dbReference type="GO" id="GO:0044780">
    <property type="term" value="P:bacterial-type flagellum assembly"/>
    <property type="evidence" value="ECO:0007669"/>
    <property type="project" value="UniProtKB-UniRule"/>
</dbReference>
<name>A0A160JFX0_9PROT</name>
<keyword evidence="7 10" id="KW-0472">Membrane</keyword>
<evidence type="ECO:0000256" key="10">
    <source>
        <dbReference type="RuleBase" id="RU362071"/>
    </source>
</evidence>
<evidence type="ECO:0000313" key="12">
    <source>
        <dbReference type="Proteomes" id="UP000077405"/>
    </source>
</evidence>
<dbReference type="GO" id="GO:0006605">
    <property type="term" value="P:protein targeting"/>
    <property type="evidence" value="ECO:0007669"/>
    <property type="project" value="UniProtKB-UniRule"/>
</dbReference>
<comment type="function">
    <text evidence="1 10">Role in flagellar biosynthesis.</text>
</comment>
<protein>
    <recommendedName>
        <fullName evidence="3 9">Flagellar biosynthetic protein FliR</fullName>
    </recommendedName>
</protein>
<dbReference type="STRING" id="1226968.A6A40_06305"/>
<comment type="subcellular location">
    <subcellularLocation>
        <location evidence="10">Cell membrane</location>
        <topology evidence="10">Multi-pass membrane protein</topology>
    </subcellularLocation>
    <subcellularLocation>
        <location evidence="10">Bacterial flagellum basal body</location>
    </subcellularLocation>
</comment>
<dbReference type="RefSeq" id="WP_063634644.1">
    <property type="nucleotide sequence ID" value="NZ_CP015285.1"/>
</dbReference>
<keyword evidence="11" id="KW-0969">Cilium</keyword>
<dbReference type="Pfam" id="PF01311">
    <property type="entry name" value="Bac_export_1"/>
    <property type="match status" value="1"/>
</dbReference>
<dbReference type="PANTHER" id="PTHR30065">
    <property type="entry name" value="FLAGELLAR BIOSYNTHETIC PROTEIN FLIR"/>
    <property type="match status" value="1"/>
</dbReference>
<evidence type="ECO:0000256" key="1">
    <source>
        <dbReference type="ARBA" id="ARBA00002578"/>
    </source>
</evidence>
<comment type="similarity">
    <text evidence="2 10">Belongs to the FliR/MopE/SpaR family.</text>
</comment>
<evidence type="ECO:0000256" key="2">
    <source>
        <dbReference type="ARBA" id="ARBA00009772"/>
    </source>
</evidence>
<dbReference type="KEGG" id="ahu:A6A40_06305"/>
<accession>A0A160JFX0</accession>
<evidence type="ECO:0000256" key="5">
    <source>
        <dbReference type="ARBA" id="ARBA00022692"/>
    </source>
</evidence>
<feature type="transmembrane region" description="Helical" evidence="10">
    <location>
        <begin position="117"/>
        <end position="140"/>
    </location>
</feature>
<feature type="transmembrane region" description="Helical" evidence="10">
    <location>
        <begin position="81"/>
        <end position="105"/>
    </location>
</feature>
<evidence type="ECO:0000256" key="8">
    <source>
        <dbReference type="ARBA" id="ARBA00023143"/>
    </source>
</evidence>
<evidence type="ECO:0000313" key="11">
    <source>
        <dbReference type="EMBL" id="ANC91544.1"/>
    </source>
</evidence>
<dbReference type="GO" id="GO:0005886">
    <property type="term" value="C:plasma membrane"/>
    <property type="evidence" value="ECO:0007669"/>
    <property type="project" value="UniProtKB-SubCell"/>
</dbReference>
<feature type="transmembrane region" description="Helical" evidence="10">
    <location>
        <begin position="217"/>
        <end position="242"/>
    </location>
</feature>
<organism evidence="11 12">
    <name type="scientific">Azospirillum humicireducens</name>
    <dbReference type="NCBI Taxonomy" id="1226968"/>
    <lineage>
        <taxon>Bacteria</taxon>
        <taxon>Pseudomonadati</taxon>
        <taxon>Pseudomonadota</taxon>
        <taxon>Alphaproteobacteria</taxon>
        <taxon>Rhodospirillales</taxon>
        <taxon>Azospirillaceae</taxon>
        <taxon>Azospirillum</taxon>
    </lineage>
</organism>
<dbReference type="PANTHER" id="PTHR30065:SF8">
    <property type="entry name" value="FLAGELLAR BIOSYNTHETIC PROTEIN FLIR"/>
    <property type="match status" value="1"/>
</dbReference>
<feature type="transmembrane region" description="Helical" evidence="10">
    <location>
        <begin position="12"/>
        <end position="31"/>
    </location>
</feature>
<keyword evidence="5 10" id="KW-0812">Transmembrane</keyword>
<keyword evidence="6 10" id="KW-1133">Transmembrane helix</keyword>
<keyword evidence="11" id="KW-0282">Flagellum</keyword>
<dbReference type="OrthoDB" id="9779817at2"/>
<feature type="transmembrane region" description="Helical" evidence="10">
    <location>
        <begin position="181"/>
        <end position="205"/>
    </location>
</feature>
<dbReference type="AlphaFoldDB" id="A0A160JFX0"/>
<evidence type="ECO:0000256" key="4">
    <source>
        <dbReference type="ARBA" id="ARBA00022475"/>
    </source>
</evidence>
<dbReference type="PRINTS" id="PR00953">
    <property type="entry name" value="TYPE3IMRPROT"/>
</dbReference>
<evidence type="ECO:0000256" key="9">
    <source>
        <dbReference type="NCBIfam" id="TIGR01400"/>
    </source>
</evidence>
<dbReference type="EMBL" id="CP015285">
    <property type="protein sequence ID" value="ANC91544.1"/>
    <property type="molecule type" value="Genomic_DNA"/>
</dbReference>
<dbReference type="GO" id="GO:0009425">
    <property type="term" value="C:bacterial-type flagellum basal body"/>
    <property type="evidence" value="ECO:0007669"/>
    <property type="project" value="UniProtKB-SubCell"/>
</dbReference>
<keyword evidence="12" id="KW-1185">Reference proteome</keyword>
<keyword evidence="8 10" id="KW-0975">Bacterial flagellum</keyword>
<proteinExistence type="inferred from homology"/>
<evidence type="ECO:0000256" key="7">
    <source>
        <dbReference type="ARBA" id="ARBA00023136"/>
    </source>
</evidence>
<evidence type="ECO:0000256" key="3">
    <source>
        <dbReference type="ARBA" id="ARBA00021717"/>
    </source>
</evidence>
<feature type="transmembrane region" description="Helical" evidence="10">
    <location>
        <begin position="43"/>
        <end position="61"/>
    </location>
</feature>
<sequence>MNVLQQLLGEQIFVWMLVFLRVGTAFSVMPTIGDAFITPRTRLLFALAVSVLVAPVIRPQLPPMPGNPFQLLVLAAGEMTIGIFLGTIARLLVGALEVAGTIISLQSGLANAQIFNPALASAGSLPGALMGWLGLLLLFVTDLHHLLIMAVVDSYATFTPGAAIPVDDMANVIGQLVSKTFLLGVQMSAPFLITGILFALALGLLNKLAPQVQVFQLFTSVQVLMGLFLFALTLGAMMMFWLSRFETSFVELLKPL</sequence>
<keyword evidence="4 10" id="KW-1003">Cell membrane</keyword>
<evidence type="ECO:0000256" key="6">
    <source>
        <dbReference type="ARBA" id="ARBA00022989"/>
    </source>
</evidence>
<reference evidence="11 12" key="1">
    <citation type="journal article" date="2013" name="Int. J. Syst. Evol. Microbiol.">
        <title>Azospirillum humicireducens sp. nov., a nitrogen-fixing bacterium isolated from a microbial fuel cell.</title>
        <authorList>
            <person name="Zhou S."/>
            <person name="Han L."/>
            <person name="Wang Y."/>
            <person name="Yang G."/>
            <person name="Zhuang L."/>
            <person name="Hu P."/>
        </authorList>
    </citation>
    <scope>NUCLEOTIDE SEQUENCE [LARGE SCALE GENOMIC DNA]</scope>
    <source>
        <strain evidence="11 12">SgZ-5</strain>
    </source>
</reference>
<dbReference type="InterPro" id="IPR006303">
    <property type="entry name" value="FliR"/>
</dbReference>
<dbReference type="Proteomes" id="UP000077405">
    <property type="component" value="Chromosome"/>
</dbReference>